<evidence type="ECO:0000313" key="14">
    <source>
        <dbReference type="Proteomes" id="UP001207337"/>
    </source>
</evidence>
<protein>
    <submittedName>
        <fullName evidence="13">TonB-dependent receptor</fullName>
    </submittedName>
</protein>
<keyword evidence="6 8" id="KW-0472">Membrane</keyword>
<dbReference type="Gene3D" id="2.170.130.10">
    <property type="entry name" value="TonB-dependent receptor, plug domain"/>
    <property type="match status" value="1"/>
</dbReference>
<comment type="subcellular location">
    <subcellularLocation>
        <location evidence="1 8">Cell outer membrane</location>
        <topology evidence="1 8">Multi-pass membrane protein</topology>
    </subcellularLocation>
</comment>
<evidence type="ECO:0000256" key="4">
    <source>
        <dbReference type="ARBA" id="ARBA00022692"/>
    </source>
</evidence>
<accession>A0ABT3PZJ1</accession>
<dbReference type="InterPro" id="IPR008969">
    <property type="entry name" value="CarboxyPept-like_regulatory"/>
</dbReference>
<feature type="signal peptide" evidence="10">
    <location>
        <begin position="1"/>
        <end position="27"/>
    </location>
</feature>
<dbReference type="Pfam" id="PF07715">
    <property type="entry name" value="Plug"/>
    <property type="match status" value="1"/>
</dbReference>
<comment type="caution">
    <text evidence="13">The sequence shown here is derived from an EMBL/GenBank/DDBJ whole genome shotgun (WGS) entry which is preliminary data.</text>
</comment>
<feature type="domain" description="TonB-dependent receptor plug" evidence="12">
    <location>
        <begin position="129"/>
        <end position="231"/>
    </location>
</feature>
<evidence type="ECO:0000256" key="5">
    <source>
        <dbReference type="ARBA" id="ARBA00023077"/>
    </source>
</evidence>
<dbReference type="SUPFAM" id="SSF56935">
    <property type="entry name" value="Porins"/>
    <property type="match status" value="1"/>
</dbReference>
<dbReference type="Pfam" id="PF00593">
    <property type="entry name" value="TonB_dep_Rec_b-barrel"/>
    <property type="match status" value="1"/>
</dbReference>
<feature type="chain" id="PRO_5045485303" evidence="10">
    <location>
        <begin position="28"/>
        <end position="796"/>
    </location>
</feature>
<evidence type="ECO:0000256" key="7">
    <source>
        <dbReference type="ARBA" id="ARBA00023237"/>
    </source>
</evidence>
<dbReference type="InterPro" id="IPR039426">
    <property type="entry name" value="TonB-dep_rcpt-like"/>
</dbReference>
<evidence type="ECO:0000256" key="2">
    <source>
        <dbReference type="ARBA" id="ARBA00022448"/>
    </source>
</evidence>
<organism evidence="13 14">
    <name type="scientific">Fodinibius salicampi</name>
    <dbReference type="NCBI Taxonomy" id="1920655"/>
    <lineage>
        <taxon>Bacteria</taxon>
        <taxon>Pseudomonadati</taxon>
        <taxon>Balneolota</taxon>
        <taxon>Balneolia</taxon>
        <taxon>Balneolales</taxon>
        <taxon>Balneolaceae</taxon>
        <taxon>Fodinibius</taxon>
    </lineage>
</organism>
<evidence type="ECO:0000256" key="9">
    <source>
        <dbReference type="RuleBase" id="RU003357"/>
    </source>
</evidence>
<keyword evidence="4 8" id="KW-0812">Transmembrane</keyword>
<dbReference type="InterPro" id="IPR036942">
    <property type="entry name" value="Beta-barrel_TonB_sf"/>
</dbReference>
<evidence type="ECO:0000259" key="12">
    <source>
        <dbReference type="Pfam" id="PF07715"/>
    </source>
</evidence>
<dbReference type="RefSeq" id="WP_265789771.1">
    <property type="nucleotide sequence ID" value="NZ_BAABRS010000002.1"/>
</dbReference>
<keyword evidence="10" id="KW-0732">Signal</keyword>
<evidence type="ECO:0000256" key="3">
    <source>
        <dbReference type="ARBA" id="ARBA00022452"/>
    </source>
</evidence>
<keyword evidence="3 8" id="KW-1134">Transmembrane beta strand</keyword>
<dbReference type="PROSITE" id="PS52016">
    <property type="entry name" value="TONB_DEPENDENT_REC_3"/>
    <property type="match status" value="1"/>
</dbReference>
<dbReference type="PANTHER" id="PTHR30069:SF42">
    <property type="entry name" value="FERRIC AEROBACTIN RECEPTOR"/>
    <property type="match status" value="1"/>
</dbReference>
<dbReference type="CDD" id="cd01347">
    <property type="entry name" value="ligand_gated_channel"/>
    <property type="match status" value="1"/>
</dbReference>
<dbReference type="Proteomes" id="UP001207337">
    <property type="component" value="Unassembled WGS sequence"/>
</dbReference>
<keyword evidence="7 8" id="KW-0998">Cell outer membrane</keyword>
<dbReference type="EMBL" id="JAJNDC010000002">
    <property type="protein sequence ID" value="MCW9713238.1"/>
    <property type="molecule type" value="Genomic_DNA"/>
</dbReference>
<keyword evidence="2 8" id="KW-0813">Transport</keyword>
<dbReference type="SUPFAM" id="SSF49464">
    <property type="entry name" value="Carboxypeptidase regulatory domain-like"/>
    <property type="match status" value="1"/>
</dbReference>
<feature type="domain" description="TonB-dependent receptor-like beta-barrel" evidence="11">
    <location>
        <begin position="337"/>
        <end position="759"/>
    </location>
</feature>
<name>A0ABT3PZJ1_9BACT</name>
<evidence type="ECO:0000256" key="1">
    <source>
        <dbReference type="ARBA" id="ARBA00004571"/>
    </source>
</evidence>
<evidence type="ECO:0000256" key="6">
    <source>
        <dbReference type="ARBA" id="ARBA00023136"/>
    </source>
</evidence>
<dbReference type="Gene3D" id="2.40.170.20">
    <property type="entry name" value="TonB-dependent receptor, beta-barrel domain"/>
    <property type="match status" value="1"/>
</dbReference>
<keyword evidence="14" id="KW-1185">Reference proteome</keyword>
<dbReference type="InterPro" id="IPR037066">
    <property type="entry name" value="Plug_dom_sf"/>
</dbReference>
<keyword evidence="5 9" id="KW-0798">TonB box</keyword>
<dbReference type="InterPro" id="IPR000531">
    <property type="entry name" value="Beta-barrel_TonB"/>
</dbReference>
<dbReference type="Pfam" id="PF13715">
    <property type="entry name" value="CarbopepD_reg_2"/>
    <property type="match status" value="1"/>
</dbReference>
<gene>
    <name evidence="13" type="ORF">LQ318_10005</name>
</gene>
<evidence type="ECO:0000256" key="8">
    <source>
        <dbReference type="PROSITE-ProRule" id="PRU01360"/>
    </source>
</evidence>
<evidence type="ECO:0000259" key="11">
    <source>
        <dbReference type="Pfam" id="PF00593"/>
    </source>
</evidence>
<dbReference type="Gene3D" id="2.60.40.1120">
    <property type="entry name" value="Carboxypeptidase-like, regulatory domain"/>
    <property type="match status" value="1"/>
</dbReference>
<proteinExistence type="inferred from homology"/>
<dbReference type="PANTHER" id="PTHR30069">
    <property type="entry name" value="TONB-DEPENDENT OUTER MEMBRANE RECEPTOR"/>
    <property type="match status" value="1"/>
</dbReference>
<keyword evidence="13" id="KW-0675">Receptor</keyword>
<evidence type="ECO:0000313" key="13">
    <source>
        <dbReference type="EMBL" id="MCW9713238.1"/>
    </source>
</evidence>
<dbReference type="InterPro" id="IPR012910">
    <property type="entry name" value="Plug_dom"/>
</dbReference>
<comment type="similarity">
    <text evidence="8 9">Belongs to the TonB-dependent receptor family.</text>
</comment>
<sequence length="796" mass="86673">MNIITSITHKLLFAAGIFLSLSTVVLAQHGQLEGTVTESESGATLPGINIGIEGTTLGGATNADGFFTIERIPAGTHTIQVSGIGYQKVERKITIQEGVTRNIAIKLEKDILGMNEVIVSAIRSAETIDEVPASISIINSRQIDKGMTINSDLNDMLAREVPGFSQSTESSSNWGQNLRGRDYLVLIDGIPQSTPLRAVSRDLQTIDAGAINRIEIIKGATAIYGNGATGGLINYITELPRTEGFSSTSKIGSNVSLASPDNSLGYRFSQYFSGYSNGISYNLSGSLEQKGLFKDAQGDIIPTNPQGQGGLSEASVYNLHGQIGYDIAPKHHIEAMYNFYSNDQETDYVTVAGTYPEQKATAEKGEVRGEPQGTRGNHNARLNYRWLDILGSTSLDATAYLQDYETLFGYYDGYRDGGQSYLQSEKYGIRFNFKSPFTLSDQVQGSVVYGVDLLSDKTQQALLDGRTVTPEMTMASYAPYAQLKTTFYDHWVFKGGMRFEALNIDVPDYTTAEMVNPDGSYSGGVDIEGGSLDYSALTYNLGLSFKKFSTFNPFVSISQGFSVADLGRTLRSATESTTVQRIDPEPVIIQNYELGVNSSFDIFRGSISGFVSSSDLGASYQEDENGNLGIVRSPEIVYGVEVSAHARPTNKLGIGASYTFTEGRTDNNDNGSYTDPVDEFLVNSRISPPKFTAYTEYQFTSKLSTRISMIHSAERNRFERLENGSFPAYKNKVNSYTVFDLISSYELPFGSFSLAVDNLLNTDYYPAISQWAGAAFSTGYAKGPGARLNATLTVNL</sequence>
<reference evidence="13 14" key="1">
    <citation type="submission" date="2021-11" db="EMBL/GenBank/DDBJ databases">
        <title>Aliifidinibius sp. nov., a new bacterium isolated from saline soil.</title>
        <authorList>
            <person name="Galisteo C."/>
            <person name="De La Haba R."/>
            <person name="Sanchez-Porro C."/>
            <person name="Ventosa A."/>
        </authorList>
    </citation>
    <scope>NUCLEOTIDE SEQUENCE [LARGE SCALE GENOMIC DNA]</scope>
    <source>
        <strain evidence="13 14">KACC 190600</strain>
    </source>
</reference>
<evidence type="ECO:0000256" key="10">
    <source>
        <dbReference type="SAM" id="SignalP"/>
    </source>
</evidence>